<name>A0ABQ5MX45_9MICC</name>
<dbReference type="SUPFAM" id="SSF46689">
    <property type="entry name" value="Homeodomain-like"/>
    <property type="match status" value="1"/>
</dbReference>
<evidence type="ECO:0000313" key="5">
    <source>
        <dbReference type="Proteomes" id="UP001209654"/>
    </source>
</evidence>
<keyword evidence="5" id="KW-1185">Reference proteome</keyword>
<dbReference type="PANTHER" id="PTHR30055:SF200">
    <property type="entry name" value="HTH-TYPE TRANSCRIPTIONAL REPRESSOR BDCR"/>
    <property type="match status" value="1"/>
</dbReference>
<dbReference type="Pfam" id="PF00440">
    <property type="entry name" value="TetR_N"/>
    <property type="match status" value="1"/>
</dbReference>
<dbReference type="SUPFAM" id="SSF48498">
    <property type="entry name" value="Tetracyclin repressor-like, C-terminal domain"/>
    <property type="match status" value="1"/>
</dbReference>
<dbReference type="InterPro" id="IPR009057">
    <property type="entry name" value="Homeodomain-like_sf"/>
</dbReference>
<dbReference type="Proteomes" id="UP001209654">
    <property type="component" value="Unassembled WGS sequence"/>
</dbReference>
<accession>A0ABQ5MX45</accession>
<evidence type="ECO:0000313" key="4">
    <source>
        <dbReference type="EMBL" id="GLB68350.1"/>
    </source>
</evidence>
<dbReference type="InterPro" id="IPR001647">
    <property type="entry name" value="HTH_TetR"/>
</dbReference>
<dbReference type="InterPro" id="IPR036271">
    <property type="entry name" value="Tet_transcr_reg_TetR-rel_C_sf"/>
</dbReference>
<evidence type="ECO:0000256" key="2">
    <source>
        <dbReference type="PROSITE-ProRule" id="PRU00335"/>
    </source>
</evidence>
<sequence length="219" mass="23892">MSVNLGKVQQAAVSLFATRGFAATGIRELGAAAGINSATLYHYVGSKEELLVSIMRDCLDEMIRSGSEALRRSAEPAIQLAGLISSHVGFTATNQLTARVAEYEMRALSEAHRPTMQALRDEYESLFAQVLERGARVGAFSTEDLTMARLALMEMGTGVAHWFRADGRLRLEEVQQYFVSMACRILAVEDGELDGVDFVVAPRRLASEPDPPQPRANVS</sequence>
<comment type="caution">
    <text evidence="4">The sequence shown here is derived from an EMBL/GenBank/DDBJ whole genome shotgun (WGS) entry which is preliminary data.</text>
</comment>
<evidence type="ECO:0000259" key="3">
    <source>
        <dbReference type="PROSITE" id="PS50977"/>
    </source>
</evidence>
<proteinExistence type="predicted"/>
<dbReference type="Pfam" id="PF17932">
    <property type="entry name" value="TetR_C_24"/>
    <property type="match status" value="1"/>
</dbReference>
<dbReference type="InterPro" id="IPR050109">
    <property type="entry name" value="HTH-type_TetR-like_transc_reg"/>
</dbReference>
<feature type="DNA-binding region" description="H-T-H motif" evidence="2">
    <location>
        <begin position="25"/>
        <end position="44"/>
    </location>
</feature>
<dbReference type="PROSITE" id="PS50977">
    <property type="entry name" value="HTH_TETR_2"/>
    <property type="match status" value="1"/>
</dbReference>
<gene>
    <name evidence="4" type="ORF">AHIS1636_27920</name>
</gene>
<organism evidence="4 5">
    <name type="scientific">Arthrobacter mangrovi</name>
    <dbReference type="NCBI Taxonomy" id="2966350"/>
    <lineage>
        <taxon>Bacteria</taxon>
        <taxon>Bacillati</taxon>
        <taxon>Actinomycetota</taxon>
        <taxon>Actinomycetes</taxon>
        <taxon>Micrococcales</taxon>
        <taxon>Micrococcaceae</taxon>
        <taxon>Arthrobacter</taxon>
    </lineage>
</organism>
<dbReference type="Gene3D" id="1.10.357.10">
    <property type="entry name" value="Tetracycline Repressor, domain 2"/>
    <property type="match status" value="1"/>
</dbReference>
<reference evidence="4 5" key="1">
    <citation type="journal article" date="2023" name="Int. J. Syst. Evol. Microbiol.">
        <title>Arthrobacter mangrovi sp. nov., an actinobacterium isolated from the rhizosphere of a mangrove.</title>
        <authorList>
            <person name="Hamada M."/>
            <person name="Saitou S."/>
            <person name="Enomoto N."/>
            <person name="Nanri K."/>
            <person name="Hidaka K."/>
            <person name="Miura T."/>
            <person name="Tamura T."/>
        </authorList>
    </citation>
    <scope>NUCLEOTIDE SEQUENCE [LARGE SCALE GENOMIC DNA]</scope>
    <source>
        <strain evidence="4 5">NBRC 112813</strain>
    </source>
</reference>
<dbReference type="PANTHER" id="PTHR30055">
    <property type="entry name" value="HTH-TYPE TRANSCRIPTIONAL REGULATOR RUTR"/>
    <property type="match status" value="1"/>
</dbReference>
<dbReference type="InterPro" id="IPR041490">
    <property type="entry name" value="KstR2_TetR_C"/>
</dbReference>
<feature type="domain" description="HTH tetR-type" evidence="3">
    <location>
        <begin position="2"/>
        <end position="62"/>
    </location>
</feature>
<evidence type="ECO:0000256" key="1">
    <source>
        <dbReference type="ARBA" id="ARBA00023125"/>
    </source>
</evidence>
<dbReference type="PRINTS" id="PR00455">
    <property type="entry name" value="HTHTETR"/>
</dbReference>
<dbReference type="EMBL" id="BRVS01000015">
    <property type="protein sequence ID" value="GLB68350.1"/>
    <property type="molecule type" value="Genomic_DNA"/>
</dbReference>
<protein>
    <submittedName>
        <fullName evidence="4">TetR family transcriptional regulator</fullName>
    </submittedName>
</protein>
<keyword evidence="1 2" id="KW-0238">DNA-binding</keyword>